<name>A0ABW2ELW2_9BACI</name>
<dbReference type="NCBIfam" id="TIGR04398">
    <property type="entry name" value="SLAP_DUP"/>
    <property type="match status" value="2"/>
</dbReference>
<feature type="region of interest" description="Disordered" evidence="1">
    <location>
        <begin position="1"/>
        <end position="24"/>
    </location>
</feature>
<gene>
    <name evidence="2" type="ORF">ACFQIC_11340</name>
</gene>
<dbReference type="InterPro" id="IPR030910">
    <property type="entry name" value="SLAP_dom"/>
</dbReference>
<protein>
    <submittedName>
        <fullName evidence="2">Accessory Sec system S-layer assembly protein</fullName>
    </submittedName>
</protein>
<feature type="compositionally biased region" description="Basic residues" evidence="1">
    <location>
        <begin position="1"/>
        <end position="10"/>
    </location>
</feature>
<dbReference type="EMBL" id="JBHSZV010000027">
    <property type="protein sequence ID" value="MFC7062451.1"/>
    <property type="molecule type" value="Genomic_DNA"/>
</dbReference>
<accession>A0ABW2ELW2</accession>
<dbReference type="NCBIfam" id="TIGR04399">
    <property type="entry name" value="acc_Sec_SLAP"/>
    <property type="match status" value="1"/>
</dbReference>
<proteinExistence type="predicted"/>
<keyword evidence="3" id="KW-1185">Reference proteome</keyword>
<dbReference type="Proteomes" id="UP001596410">
    <property type="component" value="Unassembled WGS sequence"/>
</dbReference>
<reference evidence="3" key="1">
    <citation type="journal article" date="2019" name="Int. J. Syst. Evol. Microbiol.">
        <title>The Global Catalogue of Microorganisms (GCM) 10K type strain sequencing project: providing services to taxonomists for standard genome sequencing and annotation.</title>
        <authorList>
            <consortium name="The Broad Institute Genomics Platform"/>
            <consortium name="The Broad Institute Genome Sequencing Center for Infectious Disease"/>
            <person name="Wu L."/>
            <person name="Ma J."/>
        </authorList>
    </citation>
    <scope>NUCLEOTIDE SEQUENCE [LARGE SCALE GENOMIC DNA]</scope>
    <source>
        <strain evidence="3">CGMCC 4.1621</strain>
    </source>
</reference>
<organism evidence="2 3">
    <name type="scientific">Halobacillus seohaensis</name>
    <dbReference type="NCBI Taxonomy" id="447421"/>
    <lineage>
        <taxon>Bacteria</taxon>
        <taxon>Bacillati</taxon>
        <taxon>Bacillota</taxon>
        <taxon>Bacilli</taxon>
        <taxon>Bacillales</taxon>
        <taxon>Bacillaceae</taxon>
        <taxon>Halobacillus</taxon>
    </lineage>
</organism>
<comment type="caution">
    <text evidence="2">The sequence shown here is derived from an EMBL/GenBank/DDBJ whole genome shotgun (WGS) entry which is preliminary data.</text>
</comment>
<evidence type="ECO:0000256" key="1">
    <source>
        <dbReference type="SAM" id="MobiDB-lite"/>
    </source>
</evidence>
<dbReference type="RefSeq" id="WP_204709420.1">
    <property type="nucleotide sequence ID" value="NZ_JBHSZV010000027.1"/>
</dbReference>
<evidence type="ECO:0000313" key="2">
    <source>
        <dbReference type="EMBL" id="MFC7062451.1"/>
    </source>
</evidence>
<evidence type="ECO:0000313" key="3">
    <source>
        <dbReference type="Proteomes" id="UP001596410"/>
    </source>
</evidence>
<dbReference type="InterPro" id="IPR030911">
    <property type="entry name" value="Sec_acc_SLAP"/>
</dbReference>
<sequence length="300" mass="34258">MFNFKKKKKSQTTNEYDKSAIDASELIDDKTPSEDKAVYPSLSLHPDWKLAEEDKYVYNFLNNDLPPLKSNQISLHGTDLEKDKERIIVKAFVRSSLSKSIKLKDTPILLLDKQGTKVARKEFNLDKVGSIPPLSSRPWVFIFEKEDMLGSNEAIPANDWKLAFELKKTQKKHALDLAESWEKSLASKDLYKLEEYVENINPPKPGEVNFLGLKAQQVENGNLHVTLLIRNGSDKNVTLENLPLRVEDATEQVVAQGSFKLDNFQIKSNTSKPWSFIFPESMINSNEIDLSTWKAYPIQK</sequence>